<dbReference type="EMBL" id="NXLT01000001">
    <property type="protein sequence ID" value="RDU68310.1"/>
    <property type="molecule type" value="Genomic_DNA"/>
</dbReference>
<proteinExistence type="predicted"/>
<evidence type="ECO:0008006" key="3">
    <source>
        <dbReference type="Google" id="ProtNLM"/>
    </source>
</evidence>
<evidence type="ECO:0000313" key="1">
    <source>
        <dbReference type="EMBL" id="RDU68310.1"/>
    </source>
</evidence>
<reference evidence="1 2" key="1">
    <citation type="submission" date="2018-04" db="EMBL/GenBank/DDBJ databases">
        <title>Novel Campyloabacter and Helicobacter Species and Strains.</title>
        <authorList>
            <person name="Mannion A.J."/>
            <person name="Shen Z."/>
            <person name="Fox J.G."/>
        </authorList>
    </citation>
    <scope>NUCLEOTIDE SEQUENCE [LARGE SCALE GENOMIC DNA]</scope>
    <source>
        <strain evidence="1 2">MIT 12-6600</strain>
    </source>
</reference>
<keyword evidence="2" id="KW-1185">Reference proteome</keyword>
<gene>
    <name evidence="1" type="ORF">CQA54_00375</name>
</gene>
<dbReference type="Proteomes" id="UP000256514">
    <property type="component" value="Unassembled WGS sequence"/>
</dbReference>
<dbReference type="RefSeq" id="WP_115570270.1">
    <property type="nucleotide sequence ID" value="NZ_NXLT01000001.1"/>
</dbReference>
<evidence type="ECO:0000313" key="2">
    <source>
        <dbReference type="Proteomes" id="UP000256514"/>
    </source>
</evidence>
<dbReference type="OrthoDB" id="5363195at2"/>
<protein>
    <recommendedName>
        <fullName evidence="3">Type II secretion system protein</fullName>
    </recommendedName>
</protein>
<organism evidence="1 2">
    <name type="scientific">Helicobacter equorum</name>
    <dbReference type="NCBI Taxonomy" id="361872"/>
    <lineage>
        <taxon>Bacteria</taxon>
        <taxon>Pseudomonadati</taxon>
        <taxon>Campylobacterota</taxon>
        <taxon>Epsilonproteobacteria</taxon>
        <taxon>Campylobacterales</taxon>
        <taxon>Helicobacteraceae</taxon>
        <taxon>Helicobacter</taxon>
    </lineage>
</organism>
<accession>A0A3D8ITL0</accession>
<sequence length="228" mass="25538">MNLIELLLVFALVAIAFVFSLPRQNQSLFVAQHTLLYELQNAQILALTDHRHFTHSAQVDTLHTLYPSVNPKKLMAYSKSALWQVQFHIGKIYATSSFSLYIDTPRDSLSTDFDSRPMAGDIIAMDSTRRCISGYNNTNTSFDCKNNLSINARLGENLGIEYMEIFSPSVCGERESGRVYFDSLGFVYCAKTPLAFISPYEVRLSKNTKQKSVCILPQGKIIGANNGC</sequence>
<comment type="caution">
    <text evidence="1">The sequence shown here is derived from an EMBL/GenBank/DDBJ whole genome shotgun (WGS) entry which is preliminary data.</text>
</comment>
<dbReference type="AlphaFoldDB" id="A0A3D8ITL0"/>
<name>A0A3D8ITL0_9HELI</name>